<dbReference type="EMBL" id="BAABKE010000002">
    <property type="protein sequence ID" value="GAA5096110.1"/>
    <property type="molecule type" value="Genomic_DNA"/>
</dbReference>
<evidence type="ECO:0000313" key="3">
    <source>
        <dbReference type="Proteomes" id="UP001500631"/>
    </source>
</evidence>
<organism evidence="2 3">
    <name type="scientific">Wohlfahrtiimonas larvae</name>
    <dbReference type="NCBI Taxonomy" id="1157986"/>
    <lineage>
        <taxon>Bacteria</taxon>
        <taxon>Pseudomonadati</taxon>
        <taxon>Pseudomonadota</taxon>
        <taxon>Gammaproteobacteria</taxon>
        <taxon>Cardiobacteriales</taxon>
        <taxon>Ignatzschineriaceae</taxon>
        <taxon>Wohlfahrtiimonas</taxon>
    </lineage>
</organism>
<dbReference type="Gene3D" id="1.25.40.10">
    <property type="entry name" value="Tetratricopeptide repeat domain"/>
    <property type="match status" value="2"/>
</dbReference>
<dbReference type="InterPro" id="IPR050767">
    <property type="entry name" value="Sel1_AlgK"/>
</dbReference>
<dbReference type="RefSeq" id="WP_077924723.1">
    <property type="nucleotide sequence ID" value="NZ_BAABKE010000002.1"/>
</dbReference>
<feature type="signal peptide" evidence="1">
    <location>
        <begin position="1"/>
        <end position="20"/>
    </location>
</feature>
<dbReference type="SMART" id="SM00671">
    <property type="entry name" value="SEL1"/>
    <property type="match status" value="6"/>
</dbReference>
<dbReference type="InterPro" id="IPR006597">
    <property type="entry name" value="Sel1-like"/>
</dbReference>
<proteinExistence type="predicted"/>
<dbReference type="PANTHER" id="PTHR11102">
    <property type="entry name" value="SEL-1-LIKE PROTEIN"/>
    <property type="match status" value="1"/>
</dbReference>
<reference evidence="3" key="1">
    <citation type="journal article" date="2019" name="Int. J. Syst. Evol. Microbiol.">
        <title>The Global Catalogue of Microorganisms (GCM) 10K type strain sequencing project: providing services to taxonomists for standard genome sequencing and annotation.</title>
        <authorList>
            <consortium name="The Broad Institute Genomics Platform"/>
            <consortium name="The Broad Institute Genome Sequencing Center for Infectious Disease"/>
            <person name="Wu L."/>
            <person name="Ma J."/>
        </authorList>
    </citation>
    <scope>NUCLEOTIDE SEQUENCE [LARGE SCALE GENOMIC DNA]</scope>
    <source>
        <strain evidence="3">JCM 18424</strain>
    </source>
</reference>
<sequence length="341" mass="38145">MKKISLALIISSLLISSVFADEAIQEVKLSNIEAVQKILESDPENGEANFRMAAYYGSAEHLDSIKHLEYLRKAADSNFPDAELQYGFLLINNNEPKQGLKYIQKSAERGYVKALTLLGDLYFAGYYNQSGGVVIQANADLSEQYLIQAVTQNDPDARYTLAYLYLNPNLGKQDIQQALKLLEENINYDTKNIHLPSVVTLIDIYSQGQYLSADPAKLVDYFYLASLQGYVPALYPVGMMQKEGAKGVRLEIIKNDSEAFANLLKAAKAGYIDAMFSVGEMYFKGEGVKQSDTDAYIWMAIAEELSNSEKKYSEIILELIPRKDQDAAIAKKDLQLSVYKK</sequence>
<dbReference type="Pfam" id="PF08238">
    <property type="entry name" value="Sel1"/>
    <property type="match status" value="7"/>
</dbReference>
<keyword evidence="3" id="KW-1185">Reference proteome</keyword>
<dbReference type="InterPro" id="IPR011990">
    <property type="entry name" value="TPR-like_helical_dom_sf"/>
</dbReference>
<dbReference type="Proteomes" id="UP001500631">
    <property type="component" value="Unassembled WGS sequence"/>
</dbReference>
<evidence type="ECO:0000313" key="2">
    <source>
        <dbReference type="EMBL" id="GAA5096110.1"/>
    </source>
</evidence>
<keyword evidence="1" id="KW-0732">Signal</keyword>
<comment type="caution">
    <text evidence="2">The sequence shown here is derived from an EMBL/GenBank/DDBJ whole genome shotgun (WGS) entry which is preliminary data.</text>
</comment>
<evidence type="ECO:0000256" key="1">
    <source>
        <dbReference type="SAM" id="SignalP"/>
    </source>
</evidence>
<dbReference type="SUPFAM" id="SSF81901">
    <property type="entry name" value="HCP-like"/>
    <property type="match status" value="2"/>
</dbReference>
<gene>
    <name evidence="2" type="ORF">GCM10023338_06140</name>
</gene>
<dbReference type="PANTHER" id="PTHR11102:SF160">
    <property type="entry name" value="ERAD-ASSOCIATED E3 UBIQUITIN-PROTEIN LIGASE COMPONENT HRD3"/>
    <property type="match status" value="1"/>
</dbReference>
<accession>A0ABP9MG38</accession>
<name>A0ABP9MG38_9GAMM</name>
<protein>
    <recommendedName>
        <fullName evidence="4">Sel1 repeat family protein</fullName>
    </recommendedName>
</protein>
<feature type="chain" id="PRO_5046336586" description="Sel1 repeat family protein" evidence="1">
    <location>
        <begin position="21"/>
        <end position="341"/>
    </location>
</feature>
<evidence type="ECO:0008006" key="4">
    <source>
        <dbReference type="Google" id="ProtNLM"/>
    </source>
</evidence>